<evidence type="ECO:0000256" key="4">
    <source>
        <dbReference type="ARBA" id="ARBA00023002"/>
    </source>
</evidence>
<evidence type="ECO:0000256" key="3">
    <source>
        <dbReference type="ARBA" id="ARBA00022723"/>
    </source>
</evidence>
<dbReference type="RefSeq" id="WP_167387411.1">
    <property type="nucleotide sequence ID" value="NZ_FXAT01000001.1"/>
</dbReference>
<evidence type="ECO:0000313" key="8">
    <source>
        <dbReference type="EMBL" id="SMG06730.1"/>
    </source>
</evidence>
<dbReference type="EMBL" id="FXAT01000001">
    <property type="protein sequence ID" value="SMG06730.1"/>
    <property type="molecule type" value="Genomic_DNA"/>
</dbReference>
<keyword evidence="5 7" id="KW-0408">Iron</keyword>
<dbReference type="InterPro" id="IPR017972">
    <property type="entry name" value="Cyt_P450_CS"/>
</dbReference>
<evidence type="ECO:0000256" key="2">
    <source>
        <dbReference type="ARBA" id="ARBA00022617"/>
    </source>
</evidence>
<dbReference type="AlphaFoldDB" id="A0A1X7HXM1"/>
<evidence type="ECO:0000256" key="7">
    <source>
        <dbReference type="RuleBase" id="RU000461"/>
    </source>
</evidence>
<dbReference type="GO" id="GO:0005506">
    <property type="term" value="F:iron ion binding"/>
    <property type="evidence" value="ECO:0007669"/>
    <property type="project" value="InterPro"/>
</dbReference>
<dbReference type="PROSITE" id="PS00086">
    <property type="entry name" value="CYTOCHROME_P450"/>
    <property type="match status" value="1"/>
</dbReference>
<dbReference type="Pfam" id="PF00067">
    <property type="entry name" value="p450"/>
    <property type="match status" value="1"/>
</dbReference>
<organism evidence="8 9">
    <name type="scientific">Paraburkholderia susongensis</name>
    <dbReference type="NCBI Taxonomy" id="1515439"/>
    <lineage>
        <taxon>Bacteria</taxon>
        <taxon>Pseudomonadati</taxon>
        <taxon>Pseudomonadota</taxon>
        <taxon>Betaproteobacteria</taxon>
        <taxon>Burkholderiales</taxon>
        <taxon>Burkholderiaceae</taxon>
        <taxon>Paraburkholderia</taxon>
    </lineage>
</organism>
<evidence type="ECO:0000256" key="6">
    <source>
        <dbReference type="ARBA" id="ARBA00023033"/>
    </source>
</evidence>
<dbReference type="GO" id="GO:0016705">
    <property type="term" value="F:oxidoreductase activity, acting on paired donors, with incorporation or reduction of molecular oxygen"/>
    <property type="evidence" value="ECO:0007669"/>
    <property type="project" value="InterPro"/>
</dbReference>
<dbReference type="FunFam" id="1.10.630.10:FF:000018">
    <property type="entry name" value="Cytochrome P450 monooxygenase"/>
    <property type="match status" value="1"/>
</dbReference>
<comment type="similarity">
    <text evidence="1 7">Belongs to the cytochrome P450 family.</text>
</comment>
<dbReference type="Gene3D" id="1.10.630.10">
    <property type="entry name" value="Cytochrome P450"/>
    <property type="match status" value="1"/>
</dbReference>
<dbReference type="PANTHER" id="PTHR46696:SF6">
    <property type="entry name" value="P450, PUTATIVE (EUROFUNG)-RELATED"/>
    <property type="match status" value="1"/>
</dbReference>
<keyword evidence="3 7" id="KW-0479">Metal-binding</keyword>
<reference evidence="9" key="1">
    <citation type="submission" date="2017-04" db="EMBL/GenBank/DDBJ databases">
        <authorList>
            <person name="Varghese N."/>
            <person name="Submissions S."/>
        </authorList>
    </citation>
    <scope>NUCLEOTIDE SEQUENCE [LARGE SCALE GENOMIC DNA]</scope>
    <source>
        <strain evidence="9">LMG 29540</strain>
    </source>
</reference>
<dbReference type="Proteomes" id="UP000193228">
    <property type="component" value="Unassembled WGS sequence"/>
</dbReference>
<protein>
    <submittedName>
        <fullName evidence="8">Nocardicin N-oxygenase</fullName>
    </submittedName>
</protein>
<keyword evidence="4 7" id="KW-0560">Oxidoreductase</keyword>
<evidence type="ECO:0000256" key="5">
    <source>
        <dbReference type="ARBA" id="ARBA00023004"/>
    </source>
</evidence>
<dbReference type="GO" id="GO:0020037">
    <property type="term" value="F:heme binding"/>
    <property type="evidence" value="ECO:0007669"/>
    <property type="project" value="InterPro"/>
</dbReference>
<keyword evidence="9" id="KW-1185">Reference proteome</keyword>
<dbReference type="STRING" id="1515439.SAMN06265784_101129"/>
<dbReference type="PANTHER" id="PTHR46696">
    <property type="entry name" value="P450, PUTATIVE (EUROFUNG)-RELATED"/>
    <property type="match status" value="1"/>
</dbReference>
<dbReference type="SUPFAM" id="SSF48264">
    <property type="entry name" value="Cytochrome P450"/>
    <property type="match status" value="1"/>
</dbReference>
<evidence type="ECO:0000256" key="1">
    <source>
        <dbReference type="ARBA" id="ARBA00010617"/>
    </source>
</evidence>
<dbReference type="InterPro" id="IPR036396">
    <property type="entry name" value="Cyt_P450_sf"/>
</dbReference>
<dbReference type="GO" id="GO:0004497">
    <property type="term" value="F:monooxygenase activity"/>
    <property type="evidence" value="ECO:0007669"/>
    <property type="project" value="UniProtKB-KW"/>
</dbReference>
<name>A0A1X7HXM1_9BURK</name>
<accession>A0A1X7HXM1</accession>
<evidence type="ECO:0000313" key="9">
    <source>
        <dbReference type="Proteomes" id="UP000193228"/>
    </source>
</evidence>
<sequence>MQANIGESERISYPFTPGSMGKPPEIIAWARKNRPVCPIRLPSGCHAWMLTRKDDIHMLLTDRRFSRDLTYPGGPRFVGEDFNALPGGLFNLDPPDHTRVKQVIYRFYTREAVARLEDPITLIAEKFLDAIGSGPNPTDLIPHYAAPLPLEVSSFILRVPAELRSDYAKFFKAQTNFVATPEEVATGIAAIVAFCRDVIRSRSEHGDREDPIAALIDAHRSGSISEDELVSTVAYLFITGSDPLVSPLGTGVFTLLAHPQELRRCLQDPLLWPKAVEEVLRYHHNGVLGMPRVALEDLVLHDVTIRKGDAVCATMLGATWDPKYYDSPEKFRILRKTDGTATFGAGPHFCLGATLTRQFLLIAYRKLFERFPSLAMAVSPEQVPWEQDIIFTKPACLPVVW</sequence>
<gene>
    <name evidence="8" type="ORF">SAMN06265784_101129</name>
</gene>
<dbReference type="InterPro" id="IPR001128">
    <property type="entry name" value="Cyt_P450"/>
</dbReference>
<keyword evidence="6 7" id="KW-0503">Monooxygenase</keyword>
<keyword evidence="2 7" id="KW-0349">Heme</keyword>
<proteinExistence type="inferred from homology"/>